<organism evidence="3 4">
    <name type="scientific">Clavibacter michiganensis</name>
    <dbReference type="NCBI Taxonomy" id="28447"/>
    <lineage>
        <taxon>Bacteria</taxon>
        <taxon>Bacillati</taxon>
        <taxon>Actinomycetota</taxon>
        <taxon>Actinomycetes</taxon>
        <taxon>Micrococcales</taxon>
        <taxon>Microbacteriaceae</taxon>
        <taxon>Clavibacter</taxon>
    </lineage>
</organism>
<dbReference type="PANTHER" id="PTHR34301">
    <property type="entry name" value="DNA-BINDING PROTEIN-RELATED"/>
    <property type="match status" value="1"/>
</dbReference>
<reference evidence="3 4" key="1">
    <citation type="submission" date="2018-02" db="EMBL/GenBank/DDBJ databases">
        <title>Bacteriophage NCPPB3778 and a type I-E CRISPR drive the evolution of the US Biological Select Agent, Rathayibacter toxicus.</title>
        <authorList>
            <person name="Davis E.W.II."/>
            <person name="Tabima J.F."/>
            <person name="Weisberg A.J."/>
            <person name="Lopes L.D."/>
            <person name="Wiseman M.S."/>
            <person name="Wiseman M.S."/>
            <person name="Pupko T."/>
            <person name="Belcher M.S."/>
            <person name="Sechler A.J."/>
            <person name="Tancos M.A."/>
            <person name="Schroeder B.K."/>
            <person name="Murray T.D."/>
            <person name="Luster D.G."/>
            <person name="Schneider W.L."/>
            <person name="Rogers E."/>
            <person name="Andreote F.D."/>
            <person name="Grunwald N.J."/>
            <person name="Putnam M.L."/>
            <person name="Chang J.H."/>
        </authorList>
    </citation>
    <scope>NUCLEOTIDE SEQUENCE [LARGE SCALE GENOMIC DNA]</scope>
    <source>
        <strain evidence="3 4">AY1B3</strain>
    </source>
</reference>
<accession>A0A2S5VW71</accession>
<dbReference type="PANTHER" id="PTHR34301:SF8">
    <property type="entry name" value="ATPASE DOMAIN-CONTAINING PROTEIN"/>
    <property type="match status" value="1"/>
</dbReference>
<sequence>MAGGRAAAGAATGRAALRRQSDQNPNPPSTLYSSSMYNDDGRPASLSLSPYTPGSIPAGLPGRAEKLQQFREAAQRVSADGQFVPRVQVDHGPRGIGKTSLLREAQRIFGGYGVRTVLITADPNEDLVHSLLGELKQVVGSGTRLRRTALESIDSATVTVGAPGIAQVGVTLTAPGRTRTAASAKGLQLALRAALASVVHDGDAGIVILIDEIQESDPESLRTIAYAWQEMNPLRPFDPEQPRTALFAVGLPGAPTKINRAVTFSERFRFQPMHGLSAAGAREALEVTAAAAGVRWDAAAIDRGAAESGGYPYKVQLIGDACWRAAAHRLDREGLAPDDVITLADLREALPAVESEMRTLFTARWRGASPRQQDMLVAIARLGGEDVKRASLADALGTTTRAISVPRQKLLDKGLVDANKHGHLSFTVPGFTEFVIDQAENE</sequence>
<dbReference type="Pfam" id="PF13191">
    <property type="entry name" value="AAA_16"/>
    <property type="match status" value="1"/>
</dbReference>
<dbReference type="EMBL" id="PSXY01000004">
    <property type="protein sequence ID" value="PPF69974.1"/>
    <property type="molecule type" value="Genomic_DNA"/>
</dbReference>
<evidence type="ECO:0000256" key="1">
    <source>
        <dbReference type="SAM" id="MobiDB-lite"/>
    </source>
</evidence>
<dbReference type="Proteomes" id="UP000239241">
    <property type="component" value="Unassembled WGS sequence"/>
</dbReference>
<comment type="caution">
    <text evidence="3">The sequence shown here is derived from an EMBL/GenBank/DDBJ whole genome shotgun (WGS) entry which is preliminary data.</text>
</comment>
<protein>
    <recommendedName>
        <fullName evidence="2">Orc1-like AAA ATPase domain-containing protein</fullName>
    </recommendedName>
</protein>
<feature type="domain" description="Orc1-like AAA ATPase" evidence="2">
    <location>
        <begin position="60"/>
        <end position="227"/>
    </location>
</feature>
<evidence type="ECO:0000313" key="3">
    <source>
        <dbReference type="EMBL" id="PPF69974.1"/>
    </source>
</evidence>
<dbReference type="SUPFAM" id="SSF52540">
    <property type="entry name" value="P-loop containing nucleoside triphosphate hydrolases"/>
    <property type="match status" value="1"/>
</dbReference>
<dbReference type="AlphaFoldDB" id="A0A2S5VW71"/>
<proteinExistence type="predicted"/>
<evidence type="ECO:0000313" key="4">
    <source>
        <dbReference type="Proteomes" id="UP000239241"/>
    </source>
</evidence>
<dbReference type="InterPro" id="IPR041664">
    <property type="entry name" value="AAA_16"/>
</dbReference>
<dbReference type="Gene3D" id="3.40.50.300">
    <property type="entry name" value="P-loop containing nucleotide triphosphate hydrolases"/>
    <property type="match status" value="1"/>
</dbReference>
<gene>
    <name evidence="3" type="ORF">C5E16_03415</name>
</gene>
<evidence type="ECO:0000259" key="2">
    <source>
        <dbReference type="Pfam" id="PF13191"/>
    </source>
</evidence>
<name>A0A2S5VW71_9MICO</name>
<dbReference type="InterPro" id="IPR027417">
    <property type="entry name" value="P-loop_NTPase"/>
</dbReference>
<feature type="region of interest" description="Disordered" evidence="1">
    <location>
        <begin position="1"/>
        <end position="60"/>
    </location>
</feature>
<feature type="compositionally biased region" description="Low complexity" evidence="1">
    <location>
        <begin position="1"/>
        <end position="15"/>
    </location>
</feature>